<reference evidence="8 9" key="1">
    <citation type="submission" date="2014-09" db="EMBL/GenBank/DDBJ databases">
        <title>High-quality draft genome sequence of Kocuria marina SO9-6, an actinobacterium isolated from a copper mine.</title>
        <authorList>
            <person name="Castro D.B."/>
            <person name="Pereira L.B."/>
            <person name="Silva M.V."/>
            <person name="Silva B.P."/>
            <person name="Zanardi B.R."/>
            <person name="Carlos C."/>
            <person name="Belgini D.R."/>
            <person name="Limache E.G."/>
            <person name="Lacerda G.V."/>
            <person name="Nery M.B."/>
            <person name="Gomes M.B."/>
            <person name="Souza S."/>
            <person name="Silva T.M."/>
            <person name="Rodrigues V.D."/>
            <person name="Paulino L.C."/>
            <person name="Vicentini R."/>
            <person name="Ferraz L.F."/>
            <person name="Ottoboni L.M."/>
        </authorList>
    </citation>
    <scope>NUCLEOTIDE SEQUENCE [LARGE SCALE GENOMIC DNA]</scope>
    <source>
        <strain evidence="8 9">SO9-6</strain>
    </source>
</reference>
<comment type="similarity">
    <text evidence="5">Belongs to the bacterial solute-binding protein 9 family.</text>
</comment>
<accession>A0A0B0D9F6</accession>
<dbReference type="PROSITE" id="PS51257">
    <property type="entry name" value="PROKAR_LIPOPROTEIN"/>
    <property type="match status" value="1"/>
</dbReference>
<evidence type="ECO:0000313" key="9">
    <source>
        <dbReference type="Proteomes" id="UP000030664"/>
    </source>
</evidence>
<feature type="signal peptide" evidence="7">
    <location>
        <begin position="1"/>
        <end position="26"/>
    </location>
</feature>
<dbReference type="InterPro" id="IPR006128">
    <property type="entry name" value="Lipoprotein_PsaA-like"/>
</dbReference>
<dbReference type="GO" id="GO:0030313">
    <property type="term" value="C:cell envelope"/>
    <property type="evidence" value="ECO:0007669"/>
    <property type="project" value="UniProtKB-SubCell"/>
</dbReference>
<sequence length="329" mass="34901">MTAGRNVRKGRTSVMGAGVVVGLALAGCSSGTASDAQGSPGASEAGKIAVVTSTNVYSDLASQVGGDRVSATPVIDSSAQDPHSYEATPQDRLTVEKADVVVRNGGGYDQFMTDLASENQHVVDAVEASGLQPDEDAHDDHDHAGEDHDHGSGHHHHGDFNEHVWYDVESMQKVVDRMAEQLGQVDQQNAQYYRDNAARVKNELGTVEQKVEGIKASGGYIATEPLPGYLLQDAGLHDETPRAFTEAIDAGSDAAPAVLNDTLGLVKGDDVKLLAFNKQTSTGQTDRLRSAAGDAGKPVVEFTETIPDGLNYQQWMTQNADRVAHALQK</sequence>
<dbReference type="Proteomes" id="UP000030664">
    <property type="component" value="Unassembled WGS sequence"/>
</dbReference>
<gene>
    <name evidence="8" type="ORF">AS25_09760</name>
</gene>
<evidence type="ECO:0000256" key="3">
    <source>
        <dbReference type="ARBA" id="ARBA00022723"/>
    </source>
</evidence>
<evidence type="ECO:0000256" key="4">
    <source>
        <dbReference type="ARBA" id="ARBA00022729"/>
    </source>
</evidence>
<dbReference type="InterPro" id="IPR006127">
    <property type="entry name" value="ZnuA-like"/>
</dbReference>
<dbReference type="AlphaFoldDB" id="A0A0B0D9F6"/>
<protein>
    <submittedName>
        <fullName evidence="8">ABC transporter substrate-binding protein</fullName>
    </submittedName>
</protein>
<dbReference type="Pfam" id="PF01297">
    <property type="entry name" value="ZnuA"/>
    <property type="match status" value="1"/>
</dbReference>
<evidence type="ECO:0000256" key="1">
    <source>
        <dbReference type="ARBA" id="ARBA00004196"/>
    </source>
</evidence>
<proteinExistence type="inferred from homology"/>
<dbReference type="EMBL" id="JROM01000041">
    <property type="protein sequence ID" value="KHE74033.1"/>
    <property type="molecule type" value="Genomic_DNA"/>
</dbReference>
<dbReference type="SUPFAM" id="SSF53807">
    <property type="entry name" value="Helical backbone' metal receptor"/>
    <property type="match status" value="1"/>
</dbReference>
<evidence type="ECO:0000256" key="7">
    <source>
        <dbReference type="SAM" id="SignalP"/>
    </source>
</evidence>
<dbReference type="InterPro" id="IPR050492">
    <property type="entry name" value="Bact_metal-bind_prot9"/>
</dbReference>
<dbReference type="GO" id="GO:0030001">
    <property type="term" value="P:metal ion transport"/>
    <property type="evidence" value="ECO:0007669"/>
    <property type="project" value="InterPro"/>
</dbReference>
<organism evidence="8 9">
    <name type="scientific">Kocuria marina</name>
    <dbReference type="NCBI Taxonomy" id="223184"/>
    <lineage>
        <taxon>Bacteria</taxon>
        <taxon>Bacillati</taxon>
        <taxon>Actinomycetota</taxon>
        <taxon>Actinomycetes</taxon>
        <taxon>Micrococcales</taxon>
        <taxon>Micrococcaceae</taxon>
        <taxon>Kocuria</taxon>
    </lineage>
</organism>
<evidence type="ECO:0000256" key="5">
    <source>
        <dbReference type="RuleBase" id="RU003512"/>
    </source>
</evidence>
<dbReference type="PANTHER" id="PTHR42953">
    <property type="entry name" value="HIGH-AFFINITY ZINC UPTAKE SYSTEM PROTEIN ZNUA-RELATED"/>
    <property type="match status" value="1"/>
</dbReference>
<dbReference type="Gene3D" id="3.40.50.1980">
    <property type="entry name" value="Nitrogenase molybdenum iron protein domain"/>
    <property type="match status" value="2"/>
</dbReference>
<evidence type="ECO:0000313" key="8">
    <source>
        <dbReference type="EMBL" id="KHE74033.1"/>
    </source>
</evidence>
<evidence type="ECO:0000256" key="2">
    <source>
        <dbReference type="ARBA" id="ARBA00022448"/>
    </source>
</evidence>
<keyword evidence="3" id="KW-0479">Metal-binding</keyword>
<dbReference type="GO" id="GO:0007155">
    <property type="term" value="P:cell adhesion"/>
    <property type="evidence" value="ECO:0007669"/>
    <property type="project" value="InterPro"/>
</dbReference>
<feature type="chain" id="PRO_5039493939" evidence="7">
    <location>
        <begin position="27"/>
        <end position="329"/>
    </location>
</feature>
<dbReference type="eggNOG" id="COG0803">
    <property type="taxonomic scope" value="Bacteria"/>
</dbReference>
<dbReference type="PRINTS" id="PR00690">
    <property type="entry name" value="ADHESNFAMILY"/>
</dbReference>
<evidence type="ECO:0000256" key="6">
    <source>
        <dbReference type="SAM" id="MobiDB-lite"/>
    </source>
</evidence>
<feature type="compositionally biased region" description="Basic and acidic residues" evidence="6">
    <location>
        <begin position="138"/>
        <end position="158"/>
    </location>
</feature>
<dbReference type="GO" id="GO:0046872">
    <property type="term" value="F:metal ion binding"/>
    <property type="evidence" value="ECO:0007669"/>
    <property type="project" value="UniProtKB-KW"/>
</dbReference>
<feature type="region of interest" description="Disordered" evidence="6">
    <location>
        <begin position="132"/>
        <end position="158"/>
    </location>
</feature>
<dbReference type="PANTHER" id="PTHR42953:SF1">
    <property type="entry name" value="METAL-BINDING PROTEIN HI_0362-RELATED"/>
    <property type="match status" value="1"/>
</dbReference>
<keyword evidence="2 5" id="KW-0813">Transport</keyword>
<comment type="subcellular location">
    <subcellularLocation>
        <location evidence="1">Cell envelope</location>
    </subcellularLocation>
</comment>
<dbReference type="STRING" id="223184.AS25_09760"/>
<comment type="caution">
    <text evidence="8">The sequence shown here is derived from an EMBL/GenBank/DDBJ whole genome shotgun (WGS) entry which is preliminary data.</text>
</comment>
<keyword evidence="4 7" id="KW-0732">Signal</keyword>
<name>A0A0B0D9F6_9MICC</name>
<dbReference type="RefSeq" id="WP_035964695.1">
    <property type="nucleotide sequence ID" value="NZ_JAQDPS010000001.1"/>
</dbReference>